<dbReference type="OrthoDB" id="6155966at2759"/>
<evidence type="ECO:0000256" key="7">
    <source>
        <dbReference type="PROSITE-ProRule" id="PRU00042"/>
    </source>
</evidence>
<organism evidence="10 11">
    <name type="scientific">Clunio marinus</name>
    <dbReference type="NCBI Taxonomy" id="568069"/>
    <lineage>
        <taxon>Eukaryota</taxon>
        <taxon>Metazoa</taxon>
        <taxon>Ecdysozoa</taxon>
        <taxon>Arthropoda</taxon>
        <taxon>Hexapoda</taxon>
        <taxon>Insecta</taxon>
        <taxon>Pterygota</taxon>
        <taxon>Neoptera</taxon>
        <taxon>Endopterygota</taxon>
        <taxon>Diptera</taxon>
        <taxon>Nematocera</taxon>
        <taxon>Chironomoidea</taxon>
        <taxon>Chironomidae</taxon>
        <taxon>Clunio</taxon>
    </lineage>
</organism>
<keyword evidence="5" id="KW-0862">Zinc</keyword>
<reference evidence="10 11" key="1">
    <citation type="submission" date="2015-04" db="EMBL/GenBank/DDBJ databases">
        <authorList>
            <person name="Syromyatnikov M.Y."/>
            <person name="Popov V.N."/>
        </authorList>
    </citation>
    <scope>NUCLEOTIDE SEQUENCE [LARGE SCALE GENOMIC DNA]</scope>
</reference>
<keyword evidence="2" id="KW-0479">Metal-binding</keyword>
<dbReference type="GO" id="GO:0008270">
    <property type="term" value="F:zinc ion binding"/>
    <property type="evidence" value="ECO:0007669"/>
    <property type="project" value="UniProtKB-KW"/>
</dbReference>
<keyword evidence="6" id="KW-0539">Nucleus</keyword>
<dbReference type="GO" id="GO:0003002">
    <property type="term" value="P:regionalization"/>
    <property type="evidence" value="ECO:0007669"/>
    <property type="project" value="UniProtKB-ARBA"/>
</dbReference>
<keyword evidence="4 7" id="KW-0863">Zinc-finger</keyword>
<dbReference type="Proteomes" id="UP000183832">
    <property type="component" value="Unassembled WGS sequence"/>
</dbReference>
<evidence type="ECO:0000256" key="3">
    <source>
        <dbReference type="ARBA" id="ARBA00022737"/>
    </source>
</evidence>
<dbReference type="FunFam" id="3.30.160.60:FF:000245">
    <property type="entry name" value="zinc finger protein Gfi-1"/>
    <property type="match status" value="1"/>
</dbReference>
<dbReference type="InterPro" id="IPR013087">
    <property type="entry name" value="Znf_C2H2_type"/>
</dbReference>
<dbReference type="AlphaFoldDB" id="A0A1J1IAS9"/>
<evidence type="ECO:0000256" key="2">
    <source>
        <dbReference type="ARBA" id="ARBA00022723"/>
    </source>
</evidence>
<evidence type="ECO:0000313" key="10">
    <source>
        <dbReference type="EMBL" id="CRK96070.1"/>
    </source>
</evidence>
<dbReference type="EMBL" id="CVRI01000043">
    <property type="protein sequence ID" value="CRK96070.1"/>
    <property type="molecule type" value="Genomic_DNA"/>
</dbReference>
<dbReference type="GO" id="GO:0005634">
    <property type="term" value="C:nucleus"/>
    <property type="evidence" value="ECO:0007669"/>
    <property type="project" value="UniProtKB-SubCell"/>
</dbReference>
<feature type="domain" description="C2H2-type" evidence="9">
    <location>
        <begin position="324"/>
        <end position="351"/>
    </location>
</feature>
<sequence>MANLSSPPSPASTSSELSKLGLNPSSPLYLYQIEQLKMLQKNQGFPDLSLLYQNPTIFYTANPFWWQQLIFSLPPAFGNNFKKEKPESPVEPKQETMMSRDYILTPETPDRDEEDHYEMEMDEPLNLSKKNSVRDTDISSTLSSPLLPPTPKLNPNLFSAIWSPASLVSQNEKSFGFKSESESSPTTPKMKFNFDNIRGMSLKRENSSQIDYGVLKKNCTDIFLMHNNNNNNNNNNLTFNNNLNSTFNGSDSRNILEKTPKTFRKSLPHIKPDSTEHSDFVVREFRDERGKKERSFECKQCGKAFKRSSTLSTHLLIHSDTRPYPCSYCGKRFHQKSDMKKHVYIHTGEKPHKCPVCLKAFSQSSNLITHMRKHGSYKPFSCGLCEEAFQRKVDLRRHRESTHQIENESDASKVIKVEEEFDENLTKPFKYIKMKIRD</sequence>
<dbReference type="PROSITE" id="PS00028">
    <property type="entry name" value="ZINC_FINGER_C2H2_1"/>
    <property type="match status" value="4"/>
</dbReference>
<proteinExistence type="predicted"/>
<feature type="region of interest" description="Disordered" evidence="8">
    <location>
        <begin position="126"/>
        <end position="149"/>
    </location>
</feature>
<dbReference type="Pfam" id="PF00096">
    <property type="entry name" value="zf-C2H2"/>
    <property type="match status" value="4"/>
</dbReference>
<evidence type="ECO:0000256" key="8">
    <source>
        <dbReference type="SAM" id="MobiDB-lite"/>
    </source>
</evidence>
<evidence type="ECO:0000256" key="6">
    <source>
        <dbReference type="ARBA" id="ARBA00023242"/>
    </source>
</evidence>
<dbReference type="PROSITE" id="PS50157">
    <property type="entry name" value="ZINC_FINGER_C2H2_2"/>
    <property type="match status" value="4"/>
</dbReference>
<keyword evidence="3" id="KW-0677">Repeat</keyword>
<dbReference type="FunFam" id="3.30.160.60:FF:000148">
    <property type="entry name" value="zinc finger protein Gfi-1"/>
    <property type="match status" value="1"/>
</dbReference>
<dbReference type="FunFam" id="3.30.160.60:FF:000446">
    <property type="entry name" value="Zinc finger protein"/>
    <property type="match status" value="1"/>
</dbReference>
<dbReference type="SUPFAM" id="SSF57667">
    <property type="entry name" value="beta-beta-alpha zinc fingers"/>
    <property type="match status" value="2"/>
</dbReference>
<dbReference type="FunFam" id="3.30.160.60:FF:000208">
    <property type="entry name" value="zinc finger protein Gfi-1b"/>
    <property type="match status" value="1"/>
</dbReference>
<evidence type="ECO:0000256" key="4">
    <source>
        <dbReference type="ARBA" id="ARBA00022771"/>
    </source>
</evidence>
<dbReference type="PANTHER" id="PTHR23235">
    <property type="entry name" value="KRUEPPEL-LIKE TRANSCRIPTION FACTOR"/>
    <property type="match status" value="1"/>
</dbReference>
<evidence type="ECO:0000313" key="11">
    <source>
        <dbReference type="Proteomes" id="UP000183832"/>
    </source>
</evidence>
<dbReference type="Gene3D" id="3.30.160.60">
    <property type="entry name" value="Classic Zinc Finger"/>
    <property type="match status" value="4"/>
</dbReference>
<dbReference type="GO" id="GO:0000978">
    <property type="term" value="F:RNA polymerase II cis-regulatory region sequence-specific DNA binding"/>
    <property type="evidence" value="ECO:0007669"/>
    <property type="project" value="TreeGrafter"/>
</dbReference>
<dbReference type="InterPro" id="IPR036236">
    <property type="entry name" value="Znf_C2H2_sf"/>
</dbReference>
<evidence type="ECO:0000259" key="9">
    <source>
        <dbReference type="PROSITE" id="PS50157"/>
    </source>
</evidence>
<dbReference type="SMART" id="SM00355">
    <property type="entry name" value="ZnF_C2H2"/>
    <property type="match status" value="4"/>
</dbReference>
<evidence type="ECO:0000256" key="1">
    <source>
        <dbReference type="ARBA" id="ARBA00004123"/>
    </source>
</evidence>
<dbReference type="GO" id="GO:0000981">
    <property type="term" value="F:DNA-binding transcription factor activity, RNA polymerase II-specific"/>
    <property type="evidence" value="ECO:0007669"/>
    <property type="project" value="TreeGrafter"/>
</dbReference>
<dbReference type="GO" id="GO:0009887">
    <property type="term" value="P:animal organ morphogenesis"/>
    <property type="evidence" value="ECO:0007669"/>
    <property type="project" value="UniProtKB-ARBA"/>
</dbReference>
<feature type="domain" description="C2H2-type" evidence="9">
    <location>
        <begin position="380"/>
        <end position="408"/>
    </location>
</feature>
<name>A0A1J1IAS9_9DIPT</name>
<feature type="domain" description="C2H2-type" evidence="9">
    <location>
        <begin position="296"/>
        <end position="323"/>
    </location>
</feature>
<feature type="domain" description="C2H2-type" evidence="9">
    <location>
        <begin position="352"/>
        <end position="379"/>
    </location>
</feature>
<dbReference type="PANTHER" id="PTHR23235:SF157">
    <property type="entry name" value="FEZ FAMILY ZINC FINGER PROTEIN 1"/>
    <property type="match status" value="1"/>
</dbReference>
<evidence type="ECO:0000256" key="5">
    <source>
        <dbReference type="ARBA" id="ARBA00022833"/>
    </source>
</evidence>
<keyword evidence="11" id="KW-1185">Reference proteome</keyword>
<gene>
    <name evidence="10" type="ORF">CLUMA_CG009506</name>
</gene>
<comment type="subcellular location">
    <subcellularLocation>
        <location evidence="1">Nucleus</location>
    </subcellularLocation>
</comment>
<accession>A0A1J1IAS9</accession>
<dbReference type="STRING" id="568069.A0A1J1IAS9"/>
<protein>
    <submittedName>
        <fullName evidence="10">CLUMA_CG009506, isoform A</fullName>
    </submittedName>
</protein>